<dbReference type="InterPro" id="IPR044856">
    <property type="entry name" value="Malate_synth_C_sf"/>
</dbReference>
<dbReference type="PANTHER" id="PTHR42902:SF1">
    <property type="entry name" value="MALATE SYNTHASE 1-RELATED"/>
    <property type="match status" value="1"/>
</dbReference>
<dbReference type="InterPro" id="IPR048355">
    <property type="entry name" value="MS_C"/>
</dbReference>
<evidence type="ECO:0000256" key="5">
    <source>
        <dbReference type="ARBA" id="ARBA00022679"/>
    </source>
</evidence>
<name>A0A916Z3C4_9BACT</name>
<proteinExistence type="inferred from homology"/>
<keyword evidence="4" id="KW-0816">Tricarboxylic acid cycle</keyword>
<evidence type="ECO:0000313" key="12">
    <source>
        <dbReference type="Proteomes" id="UP000609064"/>
    </source>
</evidence>
<gene>
    <name evidence="11" type="ORF">GCM10011514_42790</name>
</gene>
<dbReference type="FunFam" id="1.20.1220.12:FF:000001">
    <property type="entry name" value="Malate synthase"/>
    <property type="match status" value="1"/>
</dbReference>
<dbReference type="Gene3D" id="3.20.20.360">
    <property type="entry name" value="Malate synthase, domain 3"/>
    <property type="match status" value="1"/>
</dbReference>
<comment type="similarity">
    <text evidence="1">Belongs to the malate synthase family.</text>
</comment>
<evidence type="ECO:0000259" key="8">
    <source>
        <dbReference type="Pfam" id="PF01274"/>
    </source>
</evidence>
<dbReference type="GO" id="GO:0006097">
    <property type="term" value="P:glyoxylate cycle"/>
    <property type="evidence" value="ECO:0007669"/>
    <property type="project" value="UniProtKB-KW"/>
</dbReference>
<keyword evidence="5" id="KW-0808">Transferase</keyword>
<dbReference type="InterPro" id="IPR001465">
    <property type="entry name" value="Malate_synthase_TIM"/>
</dbReference>
<dbReference type="NCBIfam" id="TIGR01344">
    <property type="entry name" value="malate_syn_A"/>
    <property type="match status" value="1"/>
</dbReference>
<dbReference type="Pfam" id="PF20659">
    <property type="entry name" value="MS_C"/>
    <property type="match status" value="1"/>
</dbReference>
<evidence type="ECO:0000259" key="10">
    <source>
        <dbReference type="Pfam" id="PF20659"/>
    </source>
</evidence>
<feature type="domain" description="Malate synthase C-terminal" evidence="10">
    <location>
        <begin position="415"/>
        <end position="534"/>
    </location>
</feature>
<dbReference type="CDD" id="cd00727">
    <property type="entry name" value="malate_synt_A"/>
    <property type="match status" value="1"/>
</dbReference>
<evidence type="ECO:0000256" key="1">
    <source>
        <dbReference type="ARBA" id="ARBA00006394"/>
    </source>
</evidence>
<keyword evidence="3" id="KW-0329">Glyoxylate bypass</keyword>
<evidence type="ECO:0000256" key="7">
    <source>
        <dbReference type="PIRSR" id="PIRSR001363-1"/>
    </source>
</evidence>
<dbReference type="GO" id="GO:0005737">
    <property type="term" value="C:cytoplasm"/>
    <property type="evidence" value="ECO:0007669"/>
    <property type="project" value="TreeGrafter"/>
</dbReference>
<evidence type="ECO:0000259" key="9">
    <source>
        <dbReference type="Pfam" id="PF20656"/>
    </source>
</evidence>
<comment type="caution">
    <text evidence="11">The sequence shown here is derived from an EMBL/GenBank/DDBJ whole genome shotgun (WGS) entry which is preliminary data.</text>
</comment>
<dbReference type="RefSeq" id="WP_188769219.1">
    <property type="nucleotide sequence ID" value="NZ_BMKK01000010.1"/>
</dbReference>
<dbReference type="Proteomes" id="UP000609064">
    <property type="component" value="Unassembled WGS sequence"/>
</dbReference>
<sequence>MQANTDTELDYVLLGELKPTYEEILSPEAIDFIVGLHQRFNWRREDLLKERQERQHRIDAGEMPNFLNATKHIREAEWCVNPIPADLQNRRVEITGPVDRRMIINALNSGAKVFMADFEDANSPTWDNCIEGQLNLRDAIRREIDFMADNGKIYALKEKVAVLKVRPRGWHLTEKHLKVNGEPISASIFDFGLYFFHNAKELINRGSGPYFYLPKLENHLEARLWDDIFVAAQEMLKIPVGTIKATVLIETILAAFEMDEIIYELRRHLAGLNAGRWDYIFSVIKKFRTHSDFILPDRADVTMRVPFMRAYTQLLVKTCHRRAAHAIGGMAAFIPNRRDKKINTMAFERVTADKELEVNNGFDGTWVAHPDLVPVAMAAFEKYLGEKPHQKDVLREDVNVVAHDLLDVRIDNASITENGLRTNINVGILYIESWLRGIGAAAIHNLMEDAATAEISRAQIWQWLKHRVKTQEGEVIEPNYYHQLLVEEVEKIKKLAESGQIPKGFYKQAAELFNTLVMKRQFSEFLTLGAYKELQ</sequence>
<dbReference type="AlphaFoldDB" id="A0A916Z3C4"/>
<feature type="active site" description="Proton acceptor" evidence="7">
    <location>
        <position position="166"/>
    </location>
</feature>
<organism evidence="11 12">
    <name type="scientific">Emticicia aquatilis</name>
    <dbReference type="NCBI Taxonomy" id="1537369"/>
    <lineage>
        <taxon>Bacteria</taxon>
        <taxon>Pseudomonadati</taxon>
        <taxon>Bacteroidota</taxon>
        <taxon>Cytophagia</taxon>
        <taxon>Cytophagales</taxon>
        <taxon>Leadbetterellaceae</taxon>
        <taxon>Emticicia</taxon>
    </lineage>
</organism>
<dbReference type="InterPro" id="IPR048356">
    <property type="entry name" value="MS_N"/>
</dbReference>
<dbReference type="InterPro" id="IPR046363">
    <property type="entry name" value="MS_N_TIM-barrel_dom"/>
</dbReference>
<comment type="catalytic activity">
    <reaction evidence="6">
        <text>glyoxylate + acetyl-CoA + H2O = (S)-malate + CoA + H(+)</text>
        <dbReference type="Rhea" id="RHEA:18181"/>
        <dbReference type="ChEBI" id="CHEBI:15377"/>
        <dbReference type="ChEBI" id="CHEBI:15378"/>
        <dbReference type="ChEBI" id="CHEBI:15589"/>
        <dbReference type="ChEBI" id="CHEBI:36655"/>
        <dbReference type="ChEBI" id="CHEBI:57287"/>
        <dbReference type="ChEBI" id="CHEBI:57288"/>
        <dbReference type="EC" id="2.3.3.9"/>
    </reaction>
</comment>
<feature type="active site" description="Proton donor" evidence="7">
    <location>
        <position position="449"/>
    </location>
</feature>
<reference evidence="11" key="2">
    <citation type="submission" date="2020-09" db="EMBL/GenBank/DDBJ databases">
        <authorList>
            <person name="Sun Q."/>
            <person name="Zhou Y."/>
        </authorList>
    </citation>
    <scope>NUCLEOTIDE SEQUENCE</scope>
    <source>
        <strain evidence="11">CGMCC 1.15958</strain>
    </source>
</reference>
<reference evidence="11" key="1">
    <citation type="journal article" date="2014" name="Int. J. Syst. Evol. Microbiol.">
        <title>Complete genome sequence of Corynebacterium casei LMG S-19264T (=DSM 44701T), isolated from a smear-ripened cheese.</title>
        <authorList>
            <consortium name="US DOE Joint Genome Institute (JGI-PGF)"/>
            <person name="Walter F."/>
            <person name="Albersmeier A."/>
            <person name="Kalinowski J."/>
            <person name="Ruckert C."/>
        </authorList>
    </citation>
    <scope>NUCLEOTIDE SEQUENCE</scope>
    <source>
        <strain evidence="11">CGMCC 1.15958</strain>
    </source>
</reference>
<evidence type="ECO:0000256" key="2">
    <source>
        <dbReference type="ARBA" id="ARBA00012636"/>
    </source>
</evidence>
<evidence type="ECO:0000256" key="3">
    <source>
        <dbReference type="ARBA" id="ARBA00022435"/>
    </source>
</evidence>
<dbReference type="GO" id="GO:0004474">
    <property type="term" value="F:malate synthase activity"/>
    <property type="evidence" value="ECO:0007669"/>
    <property type="project" value="UniProtKB-EC"/>
</dbReference>
<dbReference type="InterPro" id="IPR006252">
    <property type="entry name" value="Malate_synthA"/>
</dbReference>
<evidence type="ECO:0000256" key="6">
    <source>
        <dbReference type="ARBA" id="ARBA00047918"/>
    </source>
</evidence>
<keyword evidence="12" id="KW-1185">Reference proteome</keyword>
<dbReference type="GO" id="GO:0006099">
    <property type="term" value="P:tricarboxylic acid cycle"/>
    <property type="evidence" value="ECO:0007669"/>
    <property type="project" value="UniProtKB-KW"/>
</dbReference>
<evidence type="ECO:0000256" key="4">
    <source>
        <dbReference type="ARBA" id="ARBA00022532"/>
    </source>
</evidence>
<dbReference type="EC" id="2.3.3.9" evidence="2"/>
<dbReference type="SUPFAM" id="SSF51645">
    <property type="entry name" value="Malate synthase G"/>
    <property type="match status" value="1"/>
</dbReference>
<evidence type="ECO:0000313" key="11">
    <source>
        <dbReference type="EMBL" id="GGD74127.1"/>
    </source>
</evidence>
<dbReference type="Pfam" id="PF01274">
    <property type="entry name" value="MS_TIM-barrel"/>
    <property type="match status" value="1"/>
</dbReference>
<dbReference type="InterPro" id="IPR011076">
    <property type="entry name" value="Malate_synth_sf"/>
</dbReference>
<dbReference type="PANTHER" id="PTHR42902">
    <property type="entry name" value="MALATE SYNTHASE"/>
    <property type="match status" value="1"/>
</dbReference>
<feature type="domain" description="Malate synthase TIM barrel" evidence="8">
    <location>
        <begin position="163"/>
        <end position="407"/>
    </location>
</feature>
<accession>A0A916Z3C4</accession>
<dbReference type="EMBL" id="BMKK01000010">
    <property type="protein sequence ID" value="GGD74127.1"/>
    <property type="molecule type" value="Genomic_DNA"/>
</dbReference>
<feature type="domain" description="Malate synthase N-terminal" evidence="9">
    <location>
        <begin position="11"/>
        <end position="72"/>
    </location>
</feature>
<dbReference type="PIRSF" id="PIRSF001363">
    <property type="entry name" value="Malate_synth"/>
    <property type="match status" value="1"/>
</dbReference>
<dbReference type="Gene3D" id="1.20.1220.12">
    <property type="entry name" value="Malate synthase, domain III"/>
    <property type="match status" value="1"/>
</dbReference>
<protein>
    <recommendedName>
        <fullName evidence="2">malate synthase</fullName>
        <ecNumber evidence="2">2.3.3.9</ecNumber>
    </recommendedName>
</protein>
<dbReference type="Pfam" id="PF20656">
    <property type="entry name" value="MS_N"/>
    <property type="match status" value="1"/>
</dbReference>
<dbReference type="FunFam" id="3.20.20.360:FF:000001">
    <property type="entry name" value="Malate synthase"/>
    <property type="match status" value="1"/>
</dbReference>